<dbReference type="InterPro" id="IPR003609">
    <property type="entry name" value="Pan_app"/>
</dbReference>
<dbReference type="InterPro" id="IPR036056">
    <property type="entry name" value="Fibrinogen-like_C"/>
</dbReference>
<dbReference type="Gene3D" id="3.90.215.10">
    <property type="entry name" value="Gamma Fibrinogen, chain A, domain 1"/>
    <property type="match status" value="1"/>
</dbReference>
<evidence type="ECO:0008006" key="6">
    <source>
        <dbReference type="Google" id="ProtNLM"/>
    </source>
</evidence>
<dbReference type="GO" id="GO:0005615">
    <property type="term" value="C:extracellular space"/>
    <property type="evidence" value="ECO:0007669"/>
    <property type="project" value="TreeGrafter"/>
</dbReference>
<dbReference type="PANTHER" id="PTHR19143">
    <property type="entry name" value="FIBRINOGEN/TENASCIN/ANGIOPOEITIN"/>
    <property type="match status" value="1"/>
</dbReference>
<evidence type="ECO:0000313" key="4">
    <source>
        <dbReference type="EnsemblMetazoa" id="XP_038066378.1"/>
    </source>
</evidence>
<feature type="signal peptide" evidence="1">
    <location>
        <begin position="1"/>
        <end position="25"/>
    </location>
</feature>
<dbReference type="GeneID" id="119736432"/>
<accession>A0A914ARV2</accession>
<dbReference type="SMART" id="SM00186">
    <property type="entry name" value="FBG"/>
    <property type="match status" value="1"/>
</dbReference>
<dbReference type="InterPro" id="IPR050373">
    <property type="entry name" value="Fibrinogen_C-term_domain"/>
</dbReference>
<organism evidence="4 5">
    <name type="scientific">Patiria miniata</name>
    <name type="common">Bat star</name>
    <name type="synonym">Asterina miniata</name>
    <dbReference type="NCBI Taxonomy" id="46514"/>
    <lineage>
        <taxon>Eukaryota</taxon>
        <taxon>Metazoa</taxon>
        <taxon>Echinodermata</taxon>
        <taxon>Eleutherozoa</taxon>
        <taxon>Asterozoa</taxon>
        <taxon>Asteroidea</taxon>
        <taxon>Valvatacea</taxon>
        <taxon>Valvatida</taxon>
        <taxon>Asterinidae</taxon>
        <taxon>Patiria</taxon>
    </lineage>
</organism>
<keyword evidence="5" id="KW-1185">Reference proteome</keyword>
<evidence type="ECO:0000259" key="3">
    <source>
        <dbReference type="PROSITE" id="PS51406"/>
    </source>
</evidence>
<dbReference type="AlphaFoldDB" id="A0A914ARV2"/>
<feature type="domain" description="Fibrinogen C-terminal" evidence="3">
    <location>
        <begin position="118"/>
        <end position="300"/>
    </location>
</feature>
<keyword evidence="1" id="KW-0732">Signal</keyword>
<feature type="domain" description="Apple" evidence="2">
    <location>
        <begin position="28"/>
        <end position="109"/>
    </location>
</feature>
<dbReference type="PROSITE" id="PS50948">
    <property type="entry name" value="PAN"/>
    <property type="match status" value="1"/>
</dbReference>
<dbReference type="Pfam" id="PF00024">
    <property type="entry name" value="PAN_1"/>
    <property type="match status" value="1"/>
</dbReference>
<dbReference type="SUPFAM" id="SSF57414">
    <property type="entry name" value="Hairpin loop containing domain-like"/>
    <property type="match status" value="1"/>
</dbReference>
<reference evidence="4" key="1">
    <citation type="submission" date="2022-11" db="UniProtKB">
        <authorList>
            <consortium name="EnsemblMetazoa"/>
        </authorList>
    </citation>
    <scope>IDENTIFICATION</scope>
</reference>
<dbReference type="EnsemblMetazoa" id="XM_038210450.1">
    <property type="protein sequence ID" value="XP_038066378.1"/>
    <property type="gene ID" value="LOC119736432"/>
</dbReference>
<name>A0A914ARV2_PATMI</name>
<dbReference type="InterPro" id="IPR014716">
    <property type="entry name" value="Fibrinogen_a/b/g_C_1"/>
</dbReference>
<evidence type="ECO:0000256" key="1">
    <source>
        <dbReference type="SAM" id="SignalP"/>
    </source>
</evidence>
<feature type="chain" id="PRO_5038009857" description="Fibrinogen C-terminal domain-containing protein" evidence="1">
    <location>
        <begin position="26"/>
        <end position="337"/>
    </location>
</feature>
<dbReference type="PROSITE" id="PS51406">
    <property type="entry name" value="FIBRINOGEN_C_2"/>
    <property type="match status" value="1"/>
</dbReference>
<dbReference type="OrthoDB" id="7972392at2759"/>
<dbReference type="PANTHER" id="PTHR19143:SF458">
    <property type="entry name" value="FIBRINOGEN C-TERMINAL DOMAIN-CONTAINING PROTEIN-RELATED"/>
    <property type="match status" value="1"/>
</dbReference>
<sequence>MAEQEAGKHVSELMIFLGAVIFVTGHPCHSRQQIMYAAENRALRGFAYANKTVRSRVICARECSMDERCKSFNFVGCNKMCELNFATRREHPEDFNTAHRGSVYFDADEDTPLYSLIDSSASRYKTCKMLLDAGYRSSCIYTIYPKAFGNDSLRVYCDMETDGGGWIVFQMRQDGSVDFDRTLAEYQSGFGNLSGEFWLGNDNLVAVISDPSPGLWQLRIDLGNWEGETAWEKYEDFRLSPDTYNLQYWQYEGINTNGDSLSKAKGQPFRKCSPSLKGAWWFPQSCFLGDIDSNLNGQYYFDANAGYDQAGPRLCWTLLDNVFIAYAYDVRFGLLLP</sequence>
<dbReference type="NCBIfam" id="NF040941">
    <property type="entry name" value="GGGWT_bact"/>
    <property type="match status" value="1"/>
</dbReference>
<dbReference type="InterPro" id="IPR002181">
    <property type="entry name" value="Fibrinogen_a/b/g_C_dom"/>
</dbReference>
<dbReference type="RefSeq" id="XP_038066378.1">
    <property type="nucleotide sequence ID" value="XM_038210450.1"/>
</dbReference>
<protein>
    <recommendedName>
        <fullName evidence="6">Fibrinogen C-terminal domain-containing protein</fullName>
    </recommendedName>
</protein>
<evidence type="ECO:0000259" key="2">
    <source>
        <dbReference type="PROSITE" id="PS50948"/>
    </source>
</evidence>
<dbReference type="Proteomes" id="UP000887568">
    <property type="component" value="Unplaced"/>
</dbReference>
<dbReference type="Pfam" id="PF00147">
    <property type="entry name" value="Fibrinogen_C"/>
    <property type="match status" value="1"/>
</dbReference>
<dbReference type="SUPFAM" id="SSF56496">
    <property type="entry name" value="Fibrinogen C-terminal domain-like"/>
    <property type="match status" value="1"/>
</dbReference>
<proteinExistence type="predicted"/>
<evidence type="ECO:0000313" key="5">
    <source>
        <dbReference type="Proteomes" id="UP000887568"/>
    </source>
</evidence>